<evidence type="ECO:0000259" key="1">
    <source>
        <dbReference type="Pfam" id="PF00561"/>
    </source>
</evidence>
<protein>
    <recommendedName>
        <fullName evidence="1">AB hydrolase-1 domain-containing protein</fullName>
    </recommendedName>
</protein>
<proteinExistence type="predicted"/>
<dbReference type="PANTHER" id="PTHR46331">
    <property type="entry name" value="VALACYCLOVIR HYDROLASE"/>
    <property type="match status" value="1"/>
</dbReference>
<feature type="domain" description="AB hydrolase-1" evidence="1">
    <location>
        <begin position="54"/>
        <end position="202"/>
    </location>
</feature>
<dbReference type="InterPro" id="IPR029058">
    <property type="entry name" value="AB_hydrolase_fold"/>
</dbReference>
<dbReference type="EMBL" id="GECZ01030923">
    <property type="protein sequence ID" value="JAS38846.1"/>
    <property type="molecule type" value="Transcribed_RNA"/>
</dbReference>
<accession>A0A1B6ENE9</accession>
<organism evidence="3">
    <name type="scientific">Cuerna arida</name>
    <dbReference type="NCBI Taxonomy" id="1464854"/>
    <lineage>
        <taxon>Eukaryota</taxon>
        <taxon>Metazoa</taxon>
        <taxon>Ecdysozoa</taxon>
        <taxon>Arthropoda</taxon>
        <taxon>Hexapoda</taxon>
        <taxon>Insecta</taxon>
        <taxon>Pterygota</taxon>
        <taxon>Neoptera</taxon>
        <taxon>Paraneoptera</taxon>
        <taxon>Hemiptera</taxon>
        <taxon>Auchenorrhyncha</taxon>
        <taxon>Membracoidea</taxon>
        <taxon>Cicadellidae</taxon>
        <taxon>Cicadellinae</taxon>
        <taxon>Proconiini</taxon>
        <taxon>Cuerna</taxon>
    </lineage>
</organism>
<reference evidence="3" key="1">
    <citation type="submission" date="2015-11" db="EMBL/GenBank/DDBJ databases">
        <title>De novo transcriptome assembly of four potential Pierce s Disease insect vectors from Arizona vineyards.</title>
        <authorList>
            <person name="Tassone E.E."/>
        </authorList>
    </citation>
    <scope>NUCLEOTIDE SEQUENCE</scope>
</reference>
<dbReference type="GO" id="GO:0017171">
    <property type="term" value="F:serine hydrolase activity"/>
    <property type="evidence" value="ECO:0007669"/>
    <property type="project" value="TreeGrafter"/>
</dbReference>
<dbReference type="AlphaFoldDB" id="A0A1B6ENE9"/>
<evidence type="ECO:0000313" key="2">
    <source>
        <dbReference type="EMBL" id="JAS38846.1"/>
    </source>
</evidence>
<evidence type="ECO:0000313" key="3">
    <source>
        <dbReference type="EMBL" id="JAS39450.1"/>
    </source>
</evidence>
<dbReference type="PANTHER" id="PTHR46331:SF2">
    <property type="entry name" value="VALACYCLOVIR HYDROLASE"/>
    <property type="match status" value="1"/>
</dbReference>
<dbReference type="SUPFAM" id="SSF53474">
    <property type="entry name" value="alpha/beta-Hydrolases"/>
    <property type="match status" value="1"/>
</dbReference>
<sequence>MICNRVLHSYKSSKKTMSSVKIVIRNVSSEIIDQTTKVDKYTINHAVVGNGKHTILLLPGAMGTMQSDFAPQFSGLDKTKYTLVSWDPIGYGKSRPPEREYIPDFYVNDAEVLAKLMKNLGKQQYSVVGWSDGAITGTILAALFPSCVHRLVLMATMAYVTQEDVDIYESLKDISKWTPQLRSKLEAVYGAEYLERLWTSYCQYFVNLLSSSNGEVCQRFLPQVLCPTLVLHGELDPLVPVYHGKFVADNISNAKFHLVEKGKHNFHIKFADSINSKIDQFLSEK</sequence>
<name>A0A1B6ENE9_9HEMI</name>
<dbReference type="Pfam" id="PF00561">
    <property type="entry name" value="Abhydrolase_1"/>
    <property type="match status" value="1"/>
</dbReference>
<dbReference type="InterPro" id="IPR000073">
    <property type="entry name" value="AB_hydrolase_1"/>
</dbReference>
<dbReference type="Gene3D" id="3.40.50.1820">
    <property type="entry name" value="alpha/beta hydrolase"/>
    <property type="match status" value="1"/>
</dbReference>
<dbReference type="EMBL" id="GECZ01030319">
    <property type="protein sequence ID" value="JAS39450.1"/>
    <property type="molecule type" value="Transcribed_RNA"/>
</dbReference>
<gene>
    <name evidence="3" type="ORF">g.21776</name>
    <name evidence="2" type="ORF">g.21777</name>
</gene>